<evidence type="ECO:0000256" key="1">
    <source>
        <dbReference type="ARBA" id="ARBA00001954"/>
    </source>
</evidence>
<dbReference type="PANTHER" id="PTHR43779:SF2">
    <property type="entry name" value="ALPHA-KETOGLUTARATE-DEPENDENT XANTHINE DIOXYGENASE XAN1"/>
    <property type="match status" value="1"/>
</dbReference>
<dbReference type="GO" id="GO:0051213">
    <property type="term" value="F:dioxygenase activity"/>
    <property type="evidence" value="ECO:0007669"/>
    <property type="project" value="UniProtKB-KW"/>
</dbReference>
<accession>A0A367INQ2</accession>
<dbReference type="OrthoDB" id="93019at2759"/>
<keyword evidence="5" id="KW-0560">Oxidoreductase</keyword>
<keyword evidence="3" id="KW-0479">Metal-binding</keyword>
<comment type="caution">
    <text evidence="8">The sequence shown here is derived from an EMBL/GenBank/DDBJ whole genome shotgun (WGS) entry which is preliminary data.</text>
</comment>
<evidence type="ECO:0000256" key="4">
    <source>
        <dbReference type="ARBA" id="ARBA00022964"/>
    </source>
</evidence>
<evidence type="ECO:0000259" key="7">
    <source>
        <dbReference type="Pfam" id="PF02668"/>
    </source>
</evidence>
<proteinExistence type="inferred from homology"/>
<evidence type="ECO:0000256" key="2">
    <source>
        <dbReference type="ARBA" id="ARBA00005896"/>
    </source>
</evidence>
<dbReference type="AlphaFoldDB" id="A0A367INQ2"/>
<dbReference type="Proteomes" id="UP000252139">
    <property type="component" value="Unassembled WGS sequence"/>
</dbReference>
<dbReference type="PANTHER" id="PTHR43779">
    <property type="entry name" value="DIOXYGENASE RV0097-RELATED"/>
    <property type="match status" value="1"/>
</dbReference>
<feature type="domain" description="TauD/TfdA-like" evidence="7">
    <location>
        <begin position="10"/>
        <end position="51"/>
    </location>
</feature>
<evidence type="ECO:0000256" key="6">
    <source>
        <dbReference type="ARBA" id="ARBA00023004"/>
    </source>
</evidence>
<keyword evidence="6" id="KW-0408">Iron</keyword>
<dbReference type="STRING" id="86630.A0A367INQ2"/>
<dbReference type="InterPro" id="IPR051178">
    <property type="entry name" value="TfdA_dioxygenase"/>
</dbReference>
<dbReference type="GO" id="GO:0046872">
    <property type="term" value="F:metal ion binding"/>
    <property type="evidence" value="ECO:0007669"/>
    <property type="project" value="UniProtKB-KW"/>
</dbReference>
<reference evidence="8 9" key="1">
    <citation type="journal article" date="2018" name="G3 (Bethesda)">
        <title>Phylogenetic and Phylogenomic Definition of Rhizopus Species.</title>
        <authorList>
            <person name="Gryganskyi A.P."/>
            <person name="Golan J."/>
            <person name="Dolatabadi S."/>
            <person name="Mondo S."/>
            <person name="Robb S."/>
            <person name="Idnurm A."/>
            <person name="Muszewska A."/>
            <person name="Steczkiewicz K."/>
            <person name="Masonjones S."/>
            <person name="Liao H.L."/>
            <person name="Gajdeczka M.T."/>
            <person name="Anike F."/>
            <person name="Vuek A."/>
            <person name="Anishchenko I.M."/>
            <person name="Voigt K."/>
            <person name="de Hoog G.S."/>
            <person name="Smith M.E."/>
            <person name="Heitman J."/>
            <person name="Vilgalys R."/>
            <person name="Stajich J.E."/>
        </authorList>
    </citation>
    <scope>NUCLEOTIDE SEQUENCE [LARGE SCALE GENOMIC DNA]</scope>
    <source>
        <strain evidence="8 9">CBS 357.93</strain>
    </source>
</reference>
<protein>
    <recommendedName>
        <fullName evidence="7">TauD/TfdA-like domain-containing protein</fullName>
    </recommendedName>
</protein>
<dbReference type="InterPro" id="IPR042098">
    <property type="entry name" value="TauD-like_sf"/>
</dbReference>
<dbReference type="SUPFAM" id="SSF51197">
    <property type="entry name" value="Clavaminate synthase-like"/>
    <property type="match status" value="1"/>
</dbReference>
<comment type="similarity">
    <text evidence="2">Belongs to the TfdA dioxygenase family.</text>
</comment>
<gene>
    <name evidence="8" type="ORF">CU097_003589</name>
</gene>
<keyword evidence="4" id="KW-0223">Dioxygenase</keyword>
<name>A0A367INQ2_RHIAZ</name>
<feature type="non-terminal residue" evidence="8">
    <location>
        <position position="1"/>
    </location>
</feature>
<evidence type="ECO:0000256" key="5">
    <source>
        <dbReference type="ARBA" id="ARBA00023002"/>
    </source>
</evidence>
<sequence>PVGDLEKVREILYKIQRPGISPENVYAHEWKDGDFVIFHNRGVLHSVVGSLRDDDFRLFHQCNIASADEPVPVTEQDFAPYKRNGLK</sequence>
<comment type="cofactor">
    <cofactor evidence="1">
        <name>Fe(2+)</name>
        <dbReference type="ChEBI" id="CHEBI:29033"/>
    </cofactor>
</comment>
<dbReference type="Pfam" id="PF02668">
    <property type="entry name" value="TauD"/>
    <property type="match status" value="1"/>
</dbReference>
<dbReference type="Gene3D" id="3.60.130.10">
    <property type="entry name" value="Clavaminate synthase-like"/>
    <property type="match status" value="1"/>
</dbReference>
<dbReference type="InterPro" id="IPR003819">
    <property type="entry name" value="TauD/TfdA-like"/>
</dbReference>
<dbReference type="EMBL" id="PJQL01004594">
    <property type="protein sequence ID" value="RCH79282.1"/>
    <property type="molecule type" value="Genomic_DNA"/>
</dbReference>
<keyword evidence="9" id="KW-1185">Reference proteome</keyword>
<evidence type="ECO:0000313" key="9">
    <source>
        <dbReference type="Proteomes" id="UP000252139"/>
    </source>
</evidence>
<evidence type="ECO:0000313" key="8">
    <source>
        <dbReference type="EMBL" id="RCH79282.1"/>
    </source>
</evidence>
<evidence type="ECO:0000256" key="3">
    <source>
        <dbReference type="ARBA" id="ARBA00022723"/>
    </source>
</evidence>
<organism evidence="8 9">
    <name type="scientific">Rhizopus azygosporus</name>
    <name type="common">Rhizopus microsporus var. azygosporus</name>
    <dbReference type="NCBI Taxonomy" id="86630"/>
    <lineage>
        <taxon>Eukaryota</taxon>
        <taxon>Fungi</taxon>
        <taxon>Fungi incertae sedis</taxon>
        <taxon>Mucoromycota</taxon>
        <taxon>Mucoromycotina</taxon>
        <taxon>Mucoromycetes</taxon>
        <taxon>Mucorales</taxon>
        <taxon>Mucorineae</taxon>
        <taxon>Rhizopodaceae</taxon>
        <taxon>Rhizopus</taxon>
    </lineage>
</organism>